<feature type="transmembrane region" description="Helical" evidence="2">
    <location>
        <begin position="6"/>
        <end position="24"/>
    </location>
</feature>
<reference evidence="3 4" key="1">
    <citation type="submission" date="2022-09" db="EMBL/GenBank/DDBJ databases">
        <title>New species of Phenylobacterium.</title>
        <authorList>
            <person name="Mieszkin S."/>
        </authorList>
    </citation>
    <scope>NUCLEOTIDE SEQUENCE [LARGE SCALE GENOMIC DNA]</scope>
    <source>
        <strain evidence="3 4">HK31-G</strain>
    </source>
</reference>
<keyword evidence="4" id="KW-1185">Reference proteome</keyword>
<evidence type="ECO:0000313" key="4">
    <source>
        <dbReference type="Proteomes" id="UP001598130"/>
    </source>
</evidence>
<gene>
    <name evidence="3" type="ORF">OCL97_18245</name>
</gene>
<feature type="region of interest" description="Disordered" evidence="1">
    <location>
        <begin position="135"/>
        <end position="154"/>
    </location>
</feature>
<keyword evidence="2" id="KW-1133">Transmembrane helix</keyword>
<evidence type="ECO:0000256" key="1">
    <source>
        <dbReference type="SAM" id="MobiDB-lite"/>
    </source>
</evidence>
<protein>
    <recommendedName>
        <fullName evidence="5">Sporulation protein</fullName>
    </recommendedName>
</protein>
<name>A0ABW6CUW4_9CAUL</name>
<dbReference type="Proteomes" id="UP001598130">
    <property type="component" value="Unassembled WGS sequence"/>
</dbReference>
<evidence type="ECO:0000313" key="3">
    <source>
        <dbReference type="EMBL" id="MFD3265901.1"/>
    </source>
</evidence>
<accession>A0ABW6CUW4</accession>
<sequence length="154" mass="16040">MRDLRQAFYGMAIATVAGLVIGGVSKPDIREMTDLDGPQLLSGTSGERLGPGIRQDATWTSYGGQVPDYVIGTDWTQPAYPVEMAQAEPEPEPEPARVVDEAPPVRMAPVKYVSEVAPAPSYPSLGGDILAGLQAAAPTPTPEAAPDEAGTPPA</sequence>
<keyword evidence="2" id="KW-0472">Membrane</keyword>
<keyword evidence="2" id="KW-0812">Transmembrane</keyword>
<evidence type="ECO:0000256" key="2">
    <source>
        <dbReference type="SAM" id="Phobius"/>
    </source>
</evidence>
<dbReference type="RefSeq" id="WP_377371259.1">
    <property type="nucleotide sequence ID" value="NZ_JAOTJD010000042.1"/>
</dbReference>
<proteinExistence type="predicted"/>
<organism evidence="3 4">
    <name type="scientific">Phenylobacterium ferrooxidans</name>
    <dbReference type="NCBI Taxonomy" id="2982689"/>
    <lineage>
        <taxon>Bacteria</taxon>
        <taxon>Pseudomonadati</taxon>
        <taxon>Pseudomonadota</taxon>
        <taxon>Alphaproteobacteria</taxon>
        <taxon>Caulobacterales</taxon>
        <taxon>Caulobacteraceae</taxon>
        <taxon>Phenylobacterium</taxon>
    </lineage>
</organism>
<dbReference type="EMBL" id="JAOTJD010000042">
    <property type="protein sequence ID" value="MFD3265901.1"/>
    <property type="molecule type" value="Genomic_DNA"/>
</dbReference>
<feature type="region of interest" description="Disordered" evidence="1">
    <location>
        <begin position="34"/>
        <end position="53"/>
    </location>
</feature>
<comment type="caution">
    <text evidence="3">The sequence shown here is derived from an EMBL/GenBank/DDBJ whole genome shotgun (WGS) entry which is preliminary data.</text>
</comment>
<evidence type="ECO:0008006" key="5">
    <source>
        <dbReference type="Google" id="ProtNLM"/>
    </source>
</evidence>